<reference evidence="2 3" key="1">
    <citation type="submission" date="2020-06" db="EMBL/GenBank/DDBJ databases">
        <authorList>
            <person name="Li R."/>
            <person name="Bekaert M."/>
        </authorList>
    </citation>
    <scope>NUCLEOTIDE SEQUENCE [LARGE SCALE GENOMIC DNA]</scope>
    <source>
        <strain evidence="3">wild</strain>
    </source>
</reference>
<dbReference type="OrthoDB" id="6629108at2759"/>
<proteinExistence type="predicted"/>
<dbReference type="Gene3D" id="3.60.10.10">
    <property type="entry name" value="Endonuclease/exonuclease/phosphatase"/>
    <property type="match status" value="1"/>
</dbReference>
<evidence type="ECO:0000256" key="1">
    <source>
        <dbReference type="SAM" id="MobiDB-lite"/>
    </source>
</evidence>
<name>A0A6J7ZX61_MYTCO</name>
<dbReference type="AlphaFoldDB" id="A0A6J7ZX61"/>
<gene>
    <name evidence="2" type="ORF">MCOR_1102</name>
</gene>
<organism evidence="2 3">
    <name type="scientific">Mytilus coruscus</name>
    <name type="common">Sea mussel</name>
    <dbReference type="NCBI Taxonomy" id="42192"/>
    <lineage>
        <taxon>Eukaryota</taxon>
        <taxon>Metazoa</taxon>
        <taxon>Spiralia</taxon>
        <taxon>Lophotrochozoa</taxon>
        <taxon>Mollusca</taxon>
        <taxon>Bivalvia</taxon>
        <taxon>Autobranchia</taxon>
        <taxon>Pteriomorphia</taxon>
        <taxon>Mytilida</taxon>
        <taxon>Mytiloidea</taxon>
        <taxon>Mytilidae</taxon>
        <taxon>Mytilinae</taxon>
        <taxon>Mytilus</taxon>
    </lineage>
</organism>
<feature type="compositionally biased region" description="Basic and acidic residues" evidence="1">
    <location>
        <begin position="242"/>
        <end position="266"/>
    </location>
</feature>
<protein>
    <recommendedName>
        <fullName evidence="4">Endonuclease/exonuclease/phosphatase domain-containing protein</fullName>
    </recommendedName>
</protein>
<evidence type="ECO:0000313" key="2">
    <source>
        <dbReference type="EMBL" id="CAC5357424.1"/>
    </source>
</evidence>
<keyword evidence="3" id="KW-1185">Reference proteome</keyword>
<feature type="region of interest" description="Disordered" evidence="1">
    <location>
        <begin position="217"/>
        <end position="266"/>
    </location>
</feature>
<sequence length="664" mass="76904">MISNLSDNFNSVASRLESRMSEIEGNVEKRLTVKFDKVIHDKVKSEVGKLKDQISSEVNELKEKIVSLGKSYAEVAASSGKVINSELKDQHQLSVIVKNLPFDKREENDNSILKNKVSALFKDGLKLADINVAKLVRKTSRSDDKPGIVVITFATMEHKKGVLKAKRVLKNSTKYSRVYIENDLPLQQRINNNNNRTLLKALGRDNDFMIKSGRVVRKQSDDTSVHNLPQVNGQRANNYPRSRTDRNRHNDRDQHRDYSDGRQSYEENSARSVNIYEFLDSLSSDICTIPNGSPFYLFGDWNSRVSDMPDFIEGIDILPERNVVDFTNNSYGDIFCEFLSNVNCCILNGRNFLSNDFTFISTRGTSVVDYCIVPYEYLNKFVDFEVIRAQSLVNSTFTTGAYDPKHIPDHSLICWTFNTLVYDDQIMVRHAQSTDNETTEHVKFDTRNVPNDWLTDVEVVSKLNQLILDLEHSENNQLEIDNKYDELVNVIQDEMNSKLDKQKVYCADGISNKRRKMKKPWWNDNLTVLWNEVCAAERIWRKNHNRNERKSARHVFVKTRKTFDKNCQQAKRQYWYRSQEELCAVQNGNPREFWKKIGRIGVGNERQKSIPMEVLQDDDSICTDTDVVLNKWKISFDNLLNCKDKDNLPNESITNNNSDDFFRL</sequence>
<accession>A0A6J7ZX61</accession>
<dbReference type="Proteomes" id="UP000507470">
    <property type="component" value="Unassembled WGS sequence"/>
</dbReference>
<evidence type="ECO:0008006" key="4">
    <source>
        <dbReference type="Google" id="ProtNLM"/>
    </source>
</evidence>
<feature type="compositionally biased region" description="Polar residues" evidence="1">
    <location>
        <begin position="225"/>
        <end position="240"/>
    </location>
</feature>
<dbReference type="InterPro" id="IPR036691">
    <property type="entry name" value="Endo/exonu/phosph_ase_sf"/>
</dbReference>
<dbReference type="EMBL" id="CACVKT020000204">
    <property type="protein sequence ID" value="CAC5357424.1"/>
    <property type="molecule type" value="Genomic_DNA"/>
</dbReference>
<evidence type="ECO:0000313" key="3">
    <source>
        <dbReference type="Proteomes" id="UP000507470"/>
    </source>
</evidence>
<dbReference type="SUPFAM" id="SSF56219">
    <property type="entry name" value="DNase I-like"/>
    <property type="match status" value="1"/>
</dbReference>